<protein>
    <recommendedName>
        <fullName evidence="2">Peptidoglycan binding-like domain-containing protein</fullName>
    </recommendedName>
</protein>
<dbReference type="SUPFAM" id="SSF47090">
    <property type="entry name" value="PGBD-like"/>
    <property type="match status" value="1"/>
</dbReference>
<dbReference type="InterPro" id="IPR036366">
    <property type="entry name" value="PGBDSf"/>
</dbReference>
<keyword evidence="4" id="KW-1185">Reference proteome</keyword>
<organism evidence="3 4">
    <name type="scientific">Pseudooctadecabacter jejudonensis</name>
    <dbReference type="NCBI Taxonomy" id="1391910"/>
    <lineage>
        <taxon>Bacteria</taxon>
        <taxon>Pseudomonadati</taxon>
        <taxon>Pseudomonadota</taxon>
        <taxon>Alphaproteobacteria</taxon>
        <taxon>Rhodobacterales</taxon>
        <taxon>Paracoccaceae</taxon>
        <taxon>Pseudooctadecabacter</taxon>
    </lineage>
</organism>
<accession>A0A1Y5RMI6</accession>
<proteinExistence type="predicted"/>
<dbReference type="InterPro" id="IPR036365">
    <property type="entry name" value="PGBD-like_sf"/>
</dbReference>
<gene>
    <name evidence="3" type="ORF">PSJ8397_00786</name>
</gene>
<dbReference type="Pfam" id="PF01471">
    <property type="entry name" value="PG_binding_1"/>
    <property type="match status" value="1"/>
</dbReference>
<dbReference type="PROSITE" id="PS51257">
    <property type="entry name" value="PROKAR_LIPOPROTEIN"/>
    <property type="match status" value="1"/>
</dbReference>
<feature type="chain" id="PRO_5011003947" description="Peptidoglycan binding-like domain-containing protein" evidence="1">
    <location>
        <begin position="23"/>
        <end position="181"/>
    </location>
</feature>
<dbReference type="AlphaFoldDB" id="A0A1Y5RMI6"/>
<evidence type="ECO:0000313" key="3">
    <source>
        <dbReference type="EMBL" id="SLN20772.1"/>
    </source>
</evidence>
<dbReference type="Proteomes" id="UP000193623">
    <property type="component" value="Unassembled WGS sequence"/>
</dbReference>
<keyword evidence="1" id="KW-0732">Signal</keyword>
<reference evidence="3 4" key="1">
    <citation type="submission" date="2017-03" db="EMBL/GenBank/DDBJ databases">
        <authorList>
            <person name="Afonso C.L."/>
            <person name="Miller P.J."/>
            <person name="Scott M.A."/>
            <person name="Spackman E."/>
            <person name="Goraichik I."/>
            <person name="Dimitrov K.M."/>
            <person name="Suarez D.L."/>
            <person name="Swayne D.E."/>
        </authorList>
    </citation>
    <scope>NUCLEOTIDE SEQUENCE [LARGE SCALE GENOMIC DNA]</scope>
    <source>
        <strain evidence="3 4">CECT 8397</strain>
    </source>
</reference>
<feature type="domain" description="Peptidoglycan binding-like" evidence="2">
    <location>
        <begin position="117"/>
        <end position="154"/>
    </location>
</feature>
<dbReference type="InterPro" id="IPR002477">
    <property type="entry name" value="Peptidoglycan-bd-like"/>
</dbReference>
<dbReference type="Gene3D" id="1.10.101.10">
    <property type="entry name" value="PGBD-like superfamily/PGBD"/>
    <property type="match status" value="1"/>
</dbReference>
<dbReference type="EMBL" id="FWFT01000001">
    <property type="protein sequence ID" value="SLN20772.1"/>
    <property type="molecule type" value="Genomic_DNA"/>
</dbReference>
<dbReference type="RefSeq" id="WP_085863206.1">
    <property type="nucleotide sequence ID" value="NZ_FWFT01000001.1"/>
</dbReference>
<evidence type="ECO:0000259" key="2">
    <source>
        <dbReference type="Pfam" id="PF01471"/>
    </source>
</evidence>
<feature type="signal peptide" evidence="1">
    <location>
        <begin position="1"/>
        <end position="22"/>
    </location>
</feature>
<dbReference type="OrthoDB" id="7861420at2"/>
<name>A0A1Y5RMI6_9RHOB</name>
<evidence type="ECO:0000256" key="1">
    <source>
        <dbReference type="SAM" id="SignalP"/>
    </source>
</evidence>
<evidence type="ECO:0000313" key="4">
    <source>
        <dbReference type="Proteomes" id="UP000193623"/>
    </source>
</evidence>
<sequence length="181" mass="19446">MIKPIPLLGLVLACATATGCMEASVARAPTAPAADTIAPLSAPEVVDAQTGTCFARTTTPALIETVTEQIMVQPALIRSDGSVETPAAFRTVTRQRIVRERREVEFETPCARVLTPPFVASVQRALLARGYYRGPITGVQDARTRAAIGRFQADRDDVLTDMLTLRTARDLGLVAVPRDTL</sequence>